<dbReference type="Proteomes" id="UP001055429">
    <property type="component" value="Chromosome"/>
</dbReference>
<accession>A0ABY4SK52</accession>
<proteinExistence type="predicted"/>
<dbReference type="EMBL" id="CP097649">
    <property type="protein sequence ID" value="URI15350.1"/>
    <property type="molecule type" value="Genomic_DNA"/>
</dbReference>
<gene>
    <name evidence="1" type="ORF">M8231_16425</name>
</gene>
<sequence>MTAAAFHLIEHPAASRHRLRQRLAKLIDRLIVTLDELDSDPDLEDGADNEPSLSFTGYVNQDVAIRTEPTGGLEWLDLEDACEDEGAEHDGREPEGFE</sequence>
<keyword evidence="2" id="KW-1185">Reference proteome</keyword>
<organism evidence="1 2">
    <name type="scientific">Brevundimonas albigilva</name>
    <dbReference type="NCBI Taxonomy" id="1312364"/>
    <lineage>
        <taxon>Bacteria</taxon>
        <taxon>Pseudomonadati</taxon>
        <taxon>Pseudomonadota</taxon>
        <taxon>Alphaproteobacteria</taxon>
        <taxon>Caulobacterales</taxon>
        <taxon>Caulobacteraceae</taxon>
        <taxon>Brevundimonas</taxon>
    </lineage>
</organism>
<name>A0ABY4SK52_9CAUL</name>
<protein>
    <submittedName>
        <fullName evidence="1">Uncharacterized protein</fullName>
    </submittedName>
</protein>
<reference evidence="1" key="1">
    <citation type="submission" date="2022-05" db="EMBL/GenBank/DDBJ databases">
        <title>Brevundimonas albigilva TT17 genome sequence.</title>
        <authorList>
            <person name="Lee K."/>
            <person name="Son H."/>
        </authorList>
    </citation>
    <scope>NUCLEOTIDE SEQUENCE</scope>
    <source>
        <strain evidence="1">TT17</strain>
    </source>
</reference>
<dbReference type="RefSeq" id="WP_249751705.1">
    <property type="nucleotide sequence ID" value="NZ_CP097298.1"/>
</dbReference>
<evidence type="ECO:0000313" key="2">
    <source>
        <dbReference type="Proteomes" id="UP001055429"/>
    </source>
</evidence>
<evidence type="ECO:0000313" key="1">
    <source>
        <dbReference type="EMBL" id="URI15350.1"/>
    </source>
</evidence>